<evidence type="ECO:0000256" key="14">
    <source>
        <dbReference type="ARBA" id="ARBA00031542"/>
    </source>
</evidence>
<comment type="subcellular location">
    <subcellularLocation>
        <location evidence="2">Cell inner membrane</location>
        <topology evidence="2">Single-pass membrane protein</topology>
        <orientation evidence="2">Periplasmic side</orientation>
    </subcellularLocation>
</comment>
<evidence type="ECO:0000256" key="10">
    <source>
        <dbReference type="ARBA" id="ARBA00023098"/>
    </source>
</evidence>
<evidence type="ECO:0000256" key="16">
    <source>
        <dbReference type="HAMAP-Rule" id="MF_00790"/>
    </source>
</evidence>
<proteinExistence type="inferred from homology"/>
<dbReference type="Pfam" id="PF03280">
    <property type="entry name" value="Lipase_chap"/>
    <property type="match status" value="1"/>
</dbReference>
<evidence type="ECO:0000256" key="11">
    <source>
        <dbReference type="ARBA" id="ARBA00023136"/>
    </source>
</evidence>
<sequence>MKKLLLFSPLMFLTAVATFLYLDLAHPPAEAPTMAAPPAVAQDAATESLPATLPPRTSTDGSKMKTLPGSFSGTQVDGAFQVDEAGRLMLSQDIRRIFDYFLAAIGEEPVRASVERLQAYIGGQLQEPARGEALALLTQYLDYRRELVLIERDWPQLASLDALRRREAAVQALRARLFSRDAHQAFFAGEEAYNQFSLQRLAIQQDVNLDDAAKAAAVDRLRDGLPPELQASLLPQLQNELRAQTAKLQAAGASPERVRQLRQQLVGAQATQRLEALNQKRLAWARRLGDYREAKARIEASRGLSAGDKAAAIERLASEHFDERERLRLSAAEQLAEARSPASP</sequence>
<evidence type="ECO:0000256" key="1">
    <source>
        <dbReference type="ARBA" id="ARBA00003280"/>
    </source>
</evidence>
<evidence type="ECO:0000256" key="12">
    <source>
        <dbReference type="ARBA" id="ARBA00023186"/>
    </source>
</evidence>
<evidence type="ECO:0000256" key="8">
    <source>
        <dbReference type="ARBA" id="ARBA00022963"/>
    </source>
</evidence>
<keyword evidence="20" id="KW-1185">Reference proteome</keyword>
<dbReference type="NCBIfam" id="NF002334">
    <property type="entry name" value="PRK01294.1-2"/>
    <property type="match status" value="1"/>
</dbReference>
<feature type="chain" id="PRO_5046525709" description="Lipase chaperone" evidence="18">
    <location>
        <begin position="18"/>
        <end position="344"/>
    </location>
</feature>
<organism evidence="19 20">
    <name type="scientific">Pseudomonas benzenivorans</name>
    <dbReference type="NCBI Taxonomy" id="556533"/>
    <lineage>
        <taxon>Bacteria</taxon>
        <taxon>Pseudomonadati</taxon>
        <taxon>Pseudomonadota</taxon>
        <taxon>Gammaproteobacteria</taxon>
        <taxon>Pseudomonadales</taxon>
        <taxon>Pseudomonadaceae</taxon>
        <taxon>Pseudomonas</taxon>
    </lineage>
</organism>
<keyword evidence="10 16" id="KW-0443">Lipid metabolism</keyword>
<feature type="region of interest" description="Disordered" evidence="17">
    <location>
        <begin position="33"/>
        <end position="70"/>
    </location>
</feature>
<dbReference type="Proteomes" id="UP001059672">
    <property type="component" value="Chromosome"/>
</dbReference>
<keyword evidence="11 16" id="KW-0472">Membrane</keyword>
<gene>
    <name evidence="16" type="primary">lifO</name>
    <name evidence="19" type="ORF">KDW96_00145</name>
</gene>
<comment type="similarity">
    <text evidence="3 16">Belongs to the lipase chaperone family.</text>
</comment>
<feature type="compositionally biased region" description="Low complexity" evidence="17">
    <location>
        <begin position="33"/>
        <end position="45"/>
    </location>
</feature>
<dbReference type="EMBL" id="CP073346">
    <property type="protein sequence ID" value="UTW07787.1"/>
    <property type="molecule type" value="Genomic_DNA"/>
</dbReference>
<name>A0ABY5H8R1_9PSED</name>
<feature type="signal peptide" evidence="18">
    <location>
        <begin position="1"/>
        <end position="17"/>
    </location>
</feature>
<keyword evidence="18" id="KW-0732">Signal</keyword>
<evidence type="ECO:0000256" key="5">
    <source>
        <dbReference type="ARBA" id="ARBA00022475"/>
    </source>
</evidence>
<evidence type="ECO:0000256" key="13">
    <source>
        <dbReference type="ARBA" id="ARBA00030948"/>
    </source>
</evidence>
<keyword evidence="7 16" id="KW-0812">Transmembrane</keyword>
<evidence type="ECO:0000256" key="9">
    <source>
        <dbReference type="ARBA" id="ARBA00022989"/>
    </source>
</evidence>
<keyword evidence="5 16" id="KW-1003">Cell membrane</keyword>
<evidence type="ECO:0000313" key="19">
    <source>
        <dbReference type="EMBL" id="UTW07787.1"/>
    </source>
</evidence>
<evidence type="ECO:0000256" key="3">
    <source>
        <dbReference type="ARBA" id="ARBA00010358"/>
    </source>
</evidence>
<evidence type="ECO:0000256" key="2">
    <source>
        <dbReference type="ARBA" id="ARBA00004383"/>
    </source>
</evidence>
<accession>A0ABY5H8R1</accession>
<evidence type="ECO:0000256" key="17">
    <source>
        <dbReference type="SAM" id="MobiDB-lite"/>
    </source>
</evidence>
<dbReference type="HAMAP" id="MF_00790">
    <property type="entry name" value="Lipase_chap"/>
    <property type="match status" value="1"/>
</dbReference>
<evidence type="ECO:0000256" key="6">
    <source>
        <dbReference type="ARBA" id="ARBA00022519"/>
    </source>
</evidence>
<protein>
    <recommendedName>
        <fullName evidence="4 16">Lipase chaperone</fullName>
    </recommendedName>
    <alternativeName>
        <fullName evidence="16">Lipase activator protein</fullName>
    </alternativeName>
    <alternativeName>
        <fullName evidence="15 16">Lipase foldase</fullName>
    </alternativeName>
    <alternativeName>
        <fullName evidence="13 16">Lipase helper protein</fullName>
    </alternativeName>
    <alternativeName>
        <fullName evidence="14 16">Lipase modulator</fullName>
    </alternativeName>
</protein>
<evidence type="ECO:0000256" key="18">
    <source>
        <dbReference type="SAM" id="SignalP"/>
    </source>
</evidence>
<keyword evidence="6 16" id="KW-0997">Cell inner membrane</keyword>
<reference evidence="19" key="1">
    <citation type="submission" date="2021-04" db="EMBL/GenBank/DDBJ databases">
        <title>Oceanospirillales bacteria with DddD are important DMSP degraders in coastal seawater.</title>
        <authorList>
            <person name="Liu J."/>
        </authorList>
    </citation>
    <scope>NUCLEOTIDE SEQUENCE</scope>
    <source>
        <strain evidence="19">D13-4</strain>
    </source>
</reference>
<comment type="function">
    <text evidence="1 16">May be involved in the folding of the extracellular lipase during its passage through the periplasm.</text>
</comment>
<dbReference type="InterPro" id="IPR004961">
    <property type="entry name" value="Lipase_chaperone"/>
</dbReference>
<evidence type="ECO:0000256" key="15">
    <source>
        <dbReference type="ARBA" id="ARBA00033028"/>
    </source>
</evidence>
<dbReference type="SUPFAM" id="SSF158855">
    <property type="entry name" value="Lipase chaperone-like"/>
    <property type="match status" value="1"/>
</dbReference>
<keyword evidence="12 16" id="KW-0143">Chaperone</keyword>
<evidence type="ECO:0000313" key="20">
    <source>
        <dbReference type="Proteomes" id="UP001059672"/>
    </source>
</evidence>
<evidence type="ECO:0000256" key="7">
    <source>
        <dbReference type="ARBA" id="ARBA00022692"/>
    </source>
</evidence>
<evidence type="ECO:0000256" key="4">
    <source>
        <dbReference type="ARBA" id="ARBA00019692"/>
    </source>
</evidence>
<dbReference type="RefSeq" id="WP_255838376.1">
    <property type="nucleotide sequence ID" value="NZ_CP073346.1"/>
</dbReference>
<keyword evidence="8 16" id="KW-0442">Lipid degradation</keyword>
<keyword evidence="9 16" id="KW-1133">Transmembrane helix</keyword>